<sequence>MLADNIIFLKKNYPVLYEALKNGEDKIKKSSIVLEDTKNNYKTLKMTKGDKSLYLHSKYDPIREAETIIDKLEAREEIDEKTHVIFYGLGLGYHIDNFVKRFPDTTFSLYEPSVEVFNYFLSCKKLKDLPLKKMLAIQCEVNEEAMVEFFNVVVNNTDKKTIIMDLPIYQNVFKKKYIQFSNRFMEMIKNKRSTLNANFVFKKSWIINSVNNFKVVLSTPNVITDNNGAFKGKTAILVSAGPSLDYEIENLRKIKEAGLAFIFSVGSAINTLIYHDIYPDAMCTYDPTELNQMVFKKVNEMKITSIPMVFGSSVGFEVLQQYQGPKFHMITSQDTISDYFLNEKDGRKIEKVHDAPTIAIVTLEMLYKLGFSTIVLVGQNLAYKDEKDYAEGIDYRVIVDSGNDKKILKTKDVEGNEVSTDDSFNSMRIQMESYIKSFNINLINTTIGGAHIEGTKFILMDIVIKDILNKRIVQGNEFENITGVELYDRDFLRTQLYKISKEFRTYNTIVTELKKNLDKLGELVKNKNVKQAIDTHVNFDALIRKMEENDFFKTIALPMNRVEYELLANNVQRIKTEKNDFLRAKLILKPIETFINLLYLDKNVNQQIIEVLTGTIECYTKKEER</sequence>
<evidence type="ECO:0000259" key="2">
    <source>
        <dbReference type="Pfam" id="PF20157"/>
    </source>
</evidence>
<dbReference type="EMBL" id="WJBD01000008">
    <property type="protein sequence ID" value="MBC3888234.1"/>
    <property type="molecule type" value="Genomic_DNA"/>
</dbReference>
<keyword evidence="4" id="KW-1185">Reference proteome</keyword>
<dbReference type="InterPro" id="IPR002826">
    <property type="entry name" value="MptE-like"/>
</dbReference>
<gene>
    <name evidence="3" type="ORF">GH810_07920</name>
</gene>
<organism evidence="3 4">
    <name type="scientific">Acetobacterium paludosum</name>
    <dbReference type="NCBI Taxonomy" id="52693"/>
    <lineage>
        <taxon>Bacteria</taxon>
        <taxon>Bacillati</taxon>
        <taxon>Bacillota</taxon>
        <taxon>Clostridia</taxon>
        <taxon>Eubacteriales</taxon>
        <taxon>Eubacteriaceae</taxon>
        <taxon>Acetobacterium</taxon>
    </lineage>
</organism>
<comment type="caution">
    <text evidence="3">The sequence shown here is derived from an EMBL/GenBank/DDBJ whole genome shotgun (WGS) entry which is preliminary data.</text>
</comment>
<dbReference type="Pfam" id="PF20157">
    <property type="entry name" value="Maf_flag10_N"/>
    <property type="match status" value="1"/>
</dbReference>
<protein>
    <submittedName>
        <fullName evidence="3">DUF115 domain-containing protein</fullName>
    </submittedName>
</protein>
<feature type="domain" description="Glycosyltransferase Maf N-terminal" evidence="2">
    <location>
        <begin position="38"/>
        <end position="119"/>
    </location>
</feature>
<dbReference type="Pfam" id="PF01973">
    <property type="entry name" value="MptE-like"/>
    <property type="match status" value="1"/>
</dbReference>
<evidence type="ECO:0000313" key="4">
    <source>
        <dbReference type="Proteomes" id="UP000616595"/>
    </source>
</evidence>
<dbReference type="PANTHER" id="PTHR41786">
    <property type="entry name" value="MOTILITY ACCESSORY FACTOR MAF"/>
    <property type="match status" value="1"/>
</dbReference>
<evidence type="ECO:0000259" key="1">
    <source>
        <dbReference type="Pfam" id="PF01973"/>
    </source>
</evidence>
<dbReference type="RefSeq" id="WP_148567703.1">
    <property type="nucleotide sequence ID" value="NZ_RXYA01000012.1"/>
</dbReference>
<dbReference type="Proteomes" id="UP000616595">
    <property type="component" value="Unassembled WGS sequence"/>
</dbReference>
<reference evidence="3" key="1">
    <citation type="submission" date="2019-10" db="EMBL/GenBank/DDBJ databases">
        <authorList>
            <person name="Ross D.E."/>
            <person name="Gulliver D."/>
        </authorList>
    </citation>
    <scope>NUCLEOTIDE SEQUENCE</scope>
    <source>
        <strain evidence="3">DER-2019</strain>
    </source>
</reference>
<feature type="domain" description="6-hydroxymethylpterin diphosphokinase MptE-like" evidence="1">
    <location>
        <begin position="209"/>
        <end position="385"/>
    </location>
</feature>
<evidence type="ECO:0000313" key="3">
    <source>
        <dbReference type="EMBL" id="MBC3888234.1"/>
    </source>
</evidence>
<dbReference type="InterPro" id="IPR045376">
    <property type="entry name" value="Maf_N"/>
</dbReference>
<proteinExistence type="predicted"/>
<dbReference type="PANTHER" id="PTHR41786:SF1">
    <property type="entry name" value="6-HYDROXYMETHYLPTERIN DIPHOSPHOKINASE MPTE-LIKE DOMAIN-CONTAINING PROTEIN"/>
    <property type="match status" value="1"/>
</dbReference>
<dbReference type="AlphaFoldDB" id="A0A923HX38"/>
<accession>A0A923HX38</accession>
<reference evidence="3" key="2">
    <citation type="submission" date="2020-10" db="EMBL/GenBank/DDBJ databases">
        <title>Comparative genomics of the Acetobacterium genus.</title>
        <authorList>
            <person name="Marshall C."/>
            <person name="May H."/>
            <person name="Norman S."/>
        </authorList>
    </citation>
    <scope>NUCLEOTIDE SEQUENCE</scope>
    <source>
        <strain evidence="3">DER-2019</strain>
    </source>
</reference>
<dbReference type="OrthoDB" id="5291305at2"/>
<name>A0A923HX38_9FIRM</name>